<keyword evidence="3" id="KW-1185">Reference proteome</keyword>
<dbReference type="PANTHER" id="PTHR38590:SF1">
    <property type="entry name" value="BLL0828 PROTEIN"/>
    <property type="match status" value="1"/>
</dbReference>
<sequence length="125" mass="14486">MRKTKNYFALPFNPELKQRARKLRQAGNLSEVLLWNQIKKKQLLGLDFDRQKIIGNYIVDFYCAELKVALEIDGESHINKAEYDARRDAYLKSLGLTVIHVTDEDVKRNLAGVMVWLEGHVALKK</sequence>
<dbReference type="RefSeq" id="WP_189385835.1">
    <property type="nucleotide sequence ID" value="NZ_BAABFY010000016.1"/>
</dbReference>
<name>A0A918N1E9_9BURK</name>
<dbReference type="SUPFAM" id="SSF52980">
    <property type="entry name" value="Restriction endonuclease-like"/>
    <property type="match status" value="1"/>
</dbReference>
<reference evidence="2" key="2">
    <citation type="submission" date="2020-09" db="EMBL/GenBank/DDBJ databases">
        <authorList>
            <person name="Sun Q."/>
            <person name="Kim S."/>
        </authorList>
    </citation>
    <scope>NUCLEOTIDE SEQUENCE</scope>
    <source>
        <strain evidence="2">KCTC 23732</strain>
    </source>
</reference>
<protein>
    <recommendedName>
        <fullName evidence="1">DUF559 domain-containing protein</fullName>
    </recommendedName>
</protein>
<organism evidence="2 3">
    <name type="scientific">Advenella faeciporci</name>
    <dbReference type="NCBI Taxonomy" id="797535"/>
    <lineage>
        <taxon>Bacteria</taxon>
        <taxon>Pseudomonadati</taxon>
        <taxon>Pseudomonadota</taxon>
        <taxon>Betaproteobacteria</taxon>
        <taxon>Burkholderiales</taxon>
        <taxon>Alcaligenaceae</taxon>
    </lineage>
</organism>
<evidence type="ECO:0000313" key="2">
    <source>
        <dbReference type="EMBL" id="GGW93973.1"/>
    </source>
</evidence>
<evidence type="ECO:0000313" key="3">
    <source>
        <dbReference type="Proteomes" id="UP000608345"/>
    </source>
</evidence>
<dbReference type="InterPro" id="IPR047216">
    <property type="entry name" value="Endonuclease_DUF559_bact"/>
</dbReference>
<feature type="domain" description="DUF559" evidence="1">
    <location>
        <begin position="16"/>
        <end position="114"/>
    </location>
</feature>
<dbReference type="Pfam" id="PF04480">
    <property type="entry name" value="DUF559"/>
    <property type="match status" value="1"/>
</dbReference>
<dbReference type="InterPro" id="IPR011335">
    <property type="entry name" value="Restrct_endonuc-II-like"/>
</dbReference>
<reference evidence="2" key="1">
    <citation type="journal article" date="2014" name="Int. J. Syst. Evol. Microbiol.">
        <title>Complete genome sequence of Corynebacterium casei LMG S-19264T (=DSM 44701T), isolated from a smear-ripened cheese.</title>
        <authorList>
            <consortium name="US DOE Joint Genome Institute (JGI-PGF)"/>
            <person name="Walter F."/>
            <person name="Albersmeier A."/>
            <person name="Kalinowski J."/>
            <person name="Ruckert C."/>
        </authorList>
    </citation>
    <scope>NUCLEOTIDE SEQUENCE</scope>
    <source>
        <strain evidence="2">KCTC 23732</strain>
    </source>
</reference>
<dbReference type="Gene3D" id="3.40.960.10">
    <property type="entry name" value="VSR Endonuclease"/>
    <property type="match status" value="1"/>
</dbReference>
<dbReference type="Proteomes" id="UP000608345">
    <property type="component" value="Unassembled WGS sequence"/>
</dbReference>
<dbReference type="PANTHER" id="PTHR38590">
    <property type="entry name" value="BLL0828 PROTEIN"/>
    <property type="match status" value="1"/>
</dbReference>
<dbReference type="InterPro" id="IPR007569">
    <property type="entry name" value="DUF559"/>
</dbReference>
<dbReference type="CDD" id="cd01038">
    <property type="entry name" value="Endonuclease_DUF559"/>
    <property type="match status" value="1"/>
</dbReference>
<dbReference type="EMBL" id="BMYS01000021">
    <property type="protein sequence ID" value="GGW93973.1"/>
    <property type="molecule type" value="Genomic_DNA"/>
</dbReference>
<gene>
    <name evidence="2" type="ORF">GCM10011450_24960</name>
</gene>
<comment type="caution">
    <text evidence="2">The sequence shown here is derived from an EMBL/GenBank/DDBJ whole genome shotgun (WGS) entry which is preliminary data.</text>
</comment>
<accession>A0A918N1E9</accession>
<dbReference type="AlphaFoldDB" id="A0A918N1E9"/>
<proteinExistence type="predicted"/>
<evidence type="ECO:0000259" key="1">
    <source>
        <dbReference type="Pfam" id="PF04480"/>
    </source>
</evidence>